<evidence type="ECO:0000259" key="9">
    <source>
        <dbReference type="PROSITE" id="PS50305"/>
    </source>
</evidence>
<dbReference type="EMBL" id="JAAAIP010000320">
    <property type="protein sequence ID" value="KAG0319517.1"/>
    <property type="molecule type" value="Genomic_DNA"/>
</dbReference>
<reference evidence="10" key="1">
    <citation type="journal article" date="2020" name="Fungal Divers.">
        <title>Resolving the Mortierellaceae phylogeny through synthesis of multi-gene phylogenetics and phylogenomics.</title>
        <authorList>
            <person name="Vandepol N."/>
            <person name="Liber J."/>
            <person name="Desiro A."/>
            <person name="Na H."/>
            <person name="Kennedy M."/>
            <person name="Barry K."/>
            <person name="Grigoriev I.V."/>
            <person name="Miller A.N."/>
            <person name="O'Donnell K."/>
            <person name="Stajich J.E."/>
            <person name="Bonito G."/>
        </authorList>
    </citation>
    <scope>NUCLEOTIDE SEQUENCE</scope>
    <source>
        <strain evidence="10">REB-010B</strain>
    </source>
</reference>
<evidence type="ECO:0000256" key="6">
    <source>
        <dbReference type="ARBA" id="ARBA00023027"/>
    </source>
</evidence>
<feature type="binding site" evidence="7">
    <location>
        <position position="529"/>
    </location>
    <ligand>
        <name>Zn(2+)</name>
        <dbReference type="ChEBI" id="CHEBI:29105"/>
    </ligand>
</feature>
<feature type="compositionally biased region" description="Basic and acidic residues" evidence="8">
    <location>
        <begin position="765"/>
        <end position="779"/>
    </location>
</feature>
<gene>
    <name evidence="10" type="primary">SIR2_1</name>
    <name evidence="10" type="ORF">BGZ99_005072</name>
</gene>
<feature type="compositionally biased region" description="Polar residues" evidence="8">
    <location>
        <begin position="72"/>
        <end position="89"/>
    </location>
</feature>
<keyword evidence="11" id="KW-1185">Reference proteome</keyword>
<dbReference type="PROSITE" id="PS50305">
    <property type="entry name" value="SIRTUIN"/>
    <property type="match status" value="1"/>
</dbReference>
<keyword evidence="3" id="KW-0808">Transferase</keyword>
<comment type="caution">
    <text evidence="10">The sequence shown here is derived from an EMBL/GenBank/DDBJ whole genome shotgun (WGS) entry which is preliminary data.</text>
</comment>
<feature type="region of interest" description="Disordered" evidence="8">
    <location>
        <begin position="693"/>
        <end position="712"/>
    </location>
</feature>
<feature type="region of interest" description="Disordered" evidence="8">
    <location>
        <begin position="557"/>
        <end position="587"/>
    </location>
</feature>
<feature type="binding site" evidence="7">
    <location>
        <position position="553"/>
    </location>
    <ligand>
        <name>Zn(2+)</name>
        <dbReference type="ChEBI" id="CHEBI:29105"/>
    </ligand>
</feature>
<feature type="compositionally biased region" description="Polar residues" evidence="8">
    <location>
        <begin position="693"/>
        <end position="703"/>
    </location>
</feature>
<dbReference type="GO" id="GO:0046872">
    <property type="term" value="F:metal ion binding"/>
    <property type="evidence" value="ECO:0007669"/>
    <property type="project" value="UniProtKB-KW"/>
</dbReference>
<dbReference type="GO" id="GO:0070403">
    <property type="term" value="F:NAD+ binding"/>
    <property type="evidence" value="ECO:0007669"/>
    <property type="project" value="InterPro"/>
</dbReference>
<dbReference type="Gene3D" id="3.30.1600.10">
    <property type="entry name" value="SIR2/SIRT2 'Small Domain"/>
    <property type="match status" value="1"/>
</dbReference>
<feature type="compositionally biased region" description="Acidic residues" evidence="8">
    <location>
        <begin position="751"/>
        <end position="764"/>
    </location>
</feature>
<feature type="region of interest" description="Disordered" evidence="8">
    <location>
        <begin position="1"/>
        <end position="116"/>
    </location>
</feature>
<feature type="region of interest" description="Disordered" evidence="8">
    <location>
        <begin position="187"/>
        <end position="290"/>
    </location>
</feature>
<comment type="similarity">
    <text evidence="2">Belongs to the sirtuin family. Class I subfamily.</text>
</comment>
<dbReference type="SUPFAM" id="SSF52467">
    <property type="entry name" value="DHS-like NAD/FAD-binding domain"/>
    <property type="match status" value="1"/>
</dbReference>
<dbReference type="PANTHER" id="PTHR11085:SF9">
    <property type="entry name" value="NAD-DEPENDENT PROTEIN DEACETYLASE SIRTUIN-1"/>
    <property type="match status" value="1"/>
</dbReference>
<comment type="cofactor">
    <cofactor evidence="1">
        <name>Zn(2+)</name>
        <dbReference type="ChEBI" id="CHEBI:29105"/>
    </cofactor>
</comment>
<dbReference type="PANTHER" id="PTHR11085">
    <property type="entry name" value="NAD-DEPENDENT PROTEIN DEACYLASE SIRTUIN-5, MITOCHONDRIAL-RELATED"/>
    <property type="match status" value="1"/>
</dbReference>
<dbReference type="InterPro" id="IPR029035">
    <property type="entry name" value="DHS-like_NAD/FAD-binding_dom"/>
</dbReference>
<dbReference type="GO" id="GO:0046970">
    <property type="term" value="F:histone H4K16 deacetylase activity, NAD-dependent"/>
    <property type="evidence" value="ECO:0007669"/>
    <property type="project" value="TreeGrafter"/>
</dbReference>
<feature type="compositionally biased region" description="Basic and acidic residues" evidence="8">
    <location>
        <begin position="38"/>
        <end position="60"/>
    </location>
</feature>
<dbReference type="GO" id="GO:0005634">
    <property type="term" value="C:nucleus"/>
    <property type="evidence" value="ECO:0007669"/>
    <property type="project" value="TreeGrafter"/>
</dbReference>
<feature type="compositionally biased region" description="Acidic residues" evidence="8">
    <location>
        <begin position="91"/>
        <end position="100"/>
    </location>
</feature>
<sequence length="979" mass="107716">MSPPTSHSPLLITTDRTSLASSSEPTLAHPPESPLNRKRTDATDQDHPPGNDDTHAESSHHSSLPPLKKTKTSVPVSQVSLTAYRSSQEVVGEEVAEEPLSEPSSPATSTSPSIAPNTVIMPSLGSSRAVLPVIPFLTRSSTLEEIVPSLSSSFDNSADPWIEGLSLEAETDITPVRASGVERIMGVSTSSRQSSPALSLPDTATCGPGPMNIDERTPRSADQSSRRSSSHLDSPEDLARGGTPDAMLLDVEESYDEEADDDYELSADTTVDENYNRLDTSSSEDDDSFSDIDVHNIASLDYGDSPIQSYHDMDPLCTDRLTEDEQRKIMDEAREFGIGHIIQEYIMTGIHSVKKLLLMTSPGEIKIPSHFTENDLISLFVQRLERELRRRQRLSHIHTIDHVVDLLKRSKNIMVLTGAGVSVSCGIPDFRSSDGIYSRLSEFELDDPTQMFELDFFLKKPQVFYSFAREIFPSNFTPSPSHHFIKLLEDQGKLLRNYTQNIDTLEQKAGIQRILQCHGSFATASCVRCHRQVPGNDIKDAILNKEIAYCTVCQMSSSSPNVQNRADDRRYDDSDSESDSDDDDDNQRLAVMKPDIVFFGERLPSAFDENLEQDRSKVDLLIVIGSSLKVAPVSDIMHQLPKGTPQILINRTPITHMEFDVQLLGNCDTIVAELCRMSGWELKHEKLPGGTSNVPGLDLNTNADGKGKGGRARWSVIEPNTYLFEGAILGDVEYESSQTPGRKKRGRFENEGVEGYDADNDGDSEELRRRSFGGGERRSSLGIGFADSGSDTDSDSDDQSDGSQRTIRGLLSGVSSGIGVNRSFLSPEPTWITPAGFARGTTLPRSGSIPEIHLPHAAAAKAVTGDMEQEEDPVKDDNNEEQDIGMRIVYTETMPLDLDAETVHAEVERRMSEDLERIVEDPQMEQEQSQAQEEQEEQEKQSGELEFKEMVMLQAPEASNPGAQVSVGPAATTRPNKSG</sequence>
<name>A0A9P6RIQ1_9FUNG</name>
<dbReference type="OrthoDB" id="420264at2759"/>
<protein>
    <submittedName>
        <fullName evidence="10">NAD-dependent histone deacetylase sir2</fullName>
    </submittedName>
</protein>
<dbReference type="InterPro" id="IPR026590">
    <property type="entry name" value="Ssirtuin_cat_dom"/>
</dbReference>
<feature type="compositionally biased region" description="Polar residues" evidence="8">
    <location>
        <begin position="187"/>
        <end position="197"/>
    </location>
</feature>
<feature type="compositionally biased region" description="Acidic residues" evidence="8">
    <location>
        <begin position="574"/>
        <end position="585"/>
    </location>
</feature>
<feature type="domain" description="Deacetylase sirtuin-type" evidence="9">
    <location>
        <begin position="393"/>
        <end position="681"/>
    </location>
</feature>
<keyword evidence="5 7" id="KW-0862">Zinc</keyword>
<evidence type="ECO:0000256" key="4">
    <source>
        <dbReference type="ARBA" id="ARBA00022723"/>
    </source>
</evidence>
<evidence type="ECO:0000256" key="1">
    <source>
        <dbReference type="ARBA" id="ARBA00001947"/>
    </source>
</evidence>
<evidence type="ECO:0000256" key="7">
    <source>
        <dbReference type="PROSITE-ProRule" id="PRU00236"/>
    </source>
</evidence>
<feature type="compositionally biased region" description="Acidic residues" evidence="8">
    <location>
        <begin position="250"/>
        <end position="265"/>
    </location>
</feature>
<dbReference type="InterPro" id="IPR003000">
    <property type="entry name" value="Sirtuin"/>
</dbReference>
<evidence type="ECO:0000256" key="2">
    <source>
        <dbReference type="ARBA" id="ARBA00006924"/>
    </source>
</evidence>
<evidence type="ECO:0000256" key="8">
    <source>
        <dbReference type="SAM" id="MobiDB-lite"/>
    </source>
</evidence>
<evidence type="ECO:0000256" key="5">
    <source>
        <dbReference type="ARBA" id="ARBA00022833"/>
    </source>
</evidence>
<feature type="region of interest" description="Disordered" evidence="8">
    <location>
        <begin position="915"/>
        <end position="979"/>
    </location>
</feature>
<dbReference type="Pfam" id="PF02146">
    <property type="entry name" value="SIR2"/>
    <property type="match status" value="1"/>
</dbReference>
<dbReference type="InterPro" id="IPR026591">
    <property type="entry name" value="Sirtuin_cat_small_dom_sf"/>
</dbReference>
<feature type="region of interest" description="Disordered" evidence="8">
    <location>
        <begin position="735"/>
        <end position="805"/>
    </location>
</feature>
<organism evidence="10 11">
    <name type="scientific">Dissophora globulifera</name>
    <dbReference type="NCBI Taxonomy" id="979702"/>
    <lineage>
        <taxon>Eukaryota</taxon>
        <taxon>Fungi</taxon>
        <taxon>Fungi incertae sedis</taxon>
        <taxon>Mucoromycota</taxon>
        <taxon>Mortierellomycotina</taxon>
        <taxon>Mortierellomycetes</taxon>
        <taxon>Mortierellales</taxon>
        <taxon>Mortierellaceae</taxon>
        <taxon>Dissophora</taxon>
    </lineage>
</organism>
<feature type="compositionally biased region" description="Low complexity" evidence="8">
    <location>
        <begin position="101"/>
        <end position="116"/>
    </location>
</feature>
<feature type="compositionally biased region" description="Basic and acidic residues" evidence="8">
    <location>
        <begin position="938"/>
        <end position="949"/>
    </location>
</feature>
<proteinExistence type="inferred from homology"/>
<feature type="compositionally biased region" description="Acidic residues" evidence="8">
    <location>
        <begin position="790"/>
        <end position="800"/>
    </location>
</feature>
<feature type="compositionally biased region" description="Polar residues" evidence="8">
    <location>
        <begin position="14"/>
        <end position="25"/>
    </location>
</feature>
<keyword evidence="6" id="KW-0520">NAD</keyword>
<keyword evidence="4 7" id="KW-0479">Metal-binding</keyword>
<dbReference type="InterPro" id="IPR050134">
    <property type="entry name" value="NAD-dep_sirtuin_deacylases"/>
</dbReference>
<evidence type="ECO:0000256" key="3">
    <source>
        <dbReference type="ARBA" id="ARBA00022679"/>
    </source>
</evidence>
<dbReference type="AlphaFoldDB" id="A0A9P6RIQ1"/>
<dbReference type="Proteomes" id="UP000738325">
    <property type="component" value="Unassembled WGS sequence"/>
</dbReference>
<evidence type="ECO:0000313" key="11">
    <source>
        <dbReference type="Proteomes" id="UP000738325"/>
    </source>
</evidence>
<evidence type="ECO:0000313" key="10">
    <source>
        <dbReference type="EMBL" id="KAG0319517.1"/>
    </source>
</evidence>
<feature type="binding site" evidence="7">
    <location>
        <position position="550"/>
    </location>
    <ligand>
        <name>Zn(2+)</name>
        <dbReference type="ChEBI" id="CHEBI:29105"/>
    </ligand>
</feature>
<accession>A0A9P6RIQ1</accession>
<dbReference type="Gene3D" id="3.40.50.1220">
    <property type="entry name" value="TPP-binding domain"/>
    <property type="match status" value="1"/>
</dbReference>
<feature type="binding site" evidence="7">
    <location>
        <position position="526"/>
    </location>
    <ligand>
        <name>Zn(2+)</name>
        <dbReference type="ChEBI" id="CHEBI:29105"/>
    </ligand>
</feature>
<feature type="active site" description="Proton acceptor" evidence="7">
    <location>
        <position position="518"/>
    </location>
</feature>